<dbReference type="InterPro" id="IPR006311">
    <property type="entry name" value="TAT_signal"/>
</dbReference>
<evidence type="ECO:0000313" key="4">
    <source>
        <dbReference type="Proteomes" id="UP000266677"/>
    </source>
</evidence>
<comment type="caution">
    <text evidence="3">The sequence shown here is derived from an EMBL/GenBank/DDBJ whole genome shotgun (WGS) entry which is preliminary data.</text>
</comment>
<evidence type="ECO:0000256" key="1">
    <source>
        <dbReference type="SAM" id="SignalP"/>
    </source>
</evidence>
<feature type="domain" description="Rv2525c-like glycoside hydrolase-like" evidence="2">
    <location>
        <begin position="45"/>
        <end position="224"/>
    </location>
</feature>
<evidence type="ECO:0000313" key="3">
    <source>
        <dbReference type="EMBL" id="RJO75784.1"/>
    </source>
</evidence>
<reference evidence="3 4" key="1">
    <citation type="submission" date="2018-09" db="EMBL/GenBank/DDBJ databases">
        <title>YIM PH21274 draft genome.</title>
        <authorList>
            <person name="Miao C."/>
        </authorList>
    </citation>
    <scope>NUCLEOTIDE SEQUENCE [LARGE SCALE GENOMIC DNA]</scope>
    <source>
        <strain evidence="3 4">YIM PH 21724</strain>
    </source>
</reference>
<dbReference type="PROSITE" id="PS51318">
    <property type="entry name" value="TAT"/>
    <property type="match status" value="1"/>
</dbReference>
<protein>
    <submittedName>
        <fullName evidence="3">DUF1906 domain-containing protein</fullName>
    </submittedName>
</protein>
<dbReference type="SUPFAM" id="SSF51445">
    <property type="entry name" value="(Trans)glycosidases"/>
    <property type="match status" value="1"/>
</dbReference>
<keyword evidence="1" id="KW-0732">Signal</keyword>
<dbReference type="AlphaFoldDB" id="A0A3A4KNI2"/>
<dbReference type="OrthoDB" id="4472230at2"/>
<name>A0A3A4KNI2_9NOCA</name>
<dbReference type="Gene3D" id="3.20.20.80">
    <property type="entry name" value="Glycosidases"/>
    <property type="match status" value="1"/>
</dbReference>
<evidence type="ECO:0000259" key="2">
    <source>
        <dbReference type="Pfam" id="PF08924"/>
    </source>
</evidence>
<keyword evidence="4" id="KW-1185">Reference proteome</keyword>
<dbReference type="Pfam" id="PF08924">
    <property type="entry name" value="Rv2525c_GlyHyd-like"/>
    <property type="match status" value="1"/>
</dbReference>
<feature type="chain" id="PRO_5017233544" evidence="1">
    <location>
        <begin position="29"/>
        <end position="232"/>
    </location>
</feature>
<feature type="signal peptide" evidence="1">
    <location>
        <begin position="1"/>
        <end position="28"/>
    </location>
</feature>
<gene>
    <name evidence="3" type="ORF">D5S18_13445</name>
</gene>
<sequence length="232" mass="24701">MRSVSRRHFFAVSAAVAGMAVVAPRAAAAPLGTLIDYAGGVPSASAIKAAGHLGVIRYVSDRRPGAEWMAGKPLRANEVDDLREAGLRIVSCYQFGKGSTADWRGGVEAGKRHADRGLALHRAAGGPDDAPIYAAIDDNPSAVDFATMIAPYLLGWQSVLGRDNTGIYASSPTIELATRAGLASWYWQHNWGTPKGFLHPAAHLHQFEIDKRAVDGVGVDVNNVLRAEYGAW</sequence>
<proteinExistence type="predicted"/>
<dbReference type="InterPro" id="IPR017853">
    <property type="entry name" value="GH"/>
</dbReference>
<organism evidence="3 4">
    <name type="scientific">Nocardia panacis</name>
    <dbReference type="NCBI Taxonomy" id="2340916"/>
    <lineage>
        <taxon>Bacteria</taxon>
        <taxon>Bacillati</taxon>
        <taxon>Actinomycetota</taxon>
        <taxon>Actinomycetes</taxon>
        <taxon>Mycobacteriales</taxon>
        <taxon>Nocardiaceae</taxon>
        <taxon>Nocardia</taxon>
    </lineage>
</organism>
<dbReference type="InterPro" id="IPR015020">
    <property type="entry name" value="Rv2525c-like_Glyco_Hydro-like"/>
</dbReference>
<accession>A0A3A4KNI2</accession>
<dbReference type="EMBL" id="QZFU01000017">
    <property type="protein sequence ID" value="RJO75784.1"/>
    <property type="molecule type" value="Genomic_DNA"/>
</dbReference>
<dbReference type="Proteomes" id="UP000266677">
    <property type="component" value="Unassembled WGS sequence"/>
</dbReference>